<comment type="similarity">
    <text evidence="1 5">Belongs to the metallo-dependent hydrolases superfamily. NagA family.</text>
</comment>
<dbReference type="SUPFAM" id="SSF51556">
    <property type="entry name" value="Metallo-dependent hydrolases"/>
    <property type="match status" value="1"/>
</dbReference>
<evidence type="ECO:0000313" key="7">
    <source>
        <dbReference type="EMBL" id="MBO1518565.1"/>
    </source>
</evidence>
<dbReference type="RefSeq" id="WP_208004159.1">
    <property type="nucleotide sequence ID" value="NZ_JAGDFX010000003.1"/>
</dbReference>
<name>A0ABS3NE49_9GAMM</name>
<dbReference type="Gene3D" id="3.20.20.140">
    <property type="entry name" value="Metal-dependent hydrolases"/>
    <property type="match status" value="1"/>
</dbReference>
<sequence>MFALTECRIFTGEYWLDDHALIIDGAHISAITPRSALPPELPCYTQGGALLTAGFIDLQLNGCGGVMFNSDISIATLESMQRTNLASGTTSFLPTLITATDADIRQAVAVTQAYMAQHKHHVLGLHLEGPYTNLERKGIHPAPLIRALDPAMLDFLCQHGNVIAKVTLAPECHPSHHIQALANADILVAMGHTAANYNEAMQGIAAGVGFATHLYNAMTPTSNGRMPGVVGAVYDSPNIYAGIIADGIHVHDANVRLAHKILGPRLCLVTDATAAAGAPAELEYFDFCGTKVWIRDGQCVDEQGTLGGSSLTMIAGVRHLIAMGIKAEEALRMASLYPARAIGQDHHLGSIAPGKVANLAVLTGELNDTLSVKATLVNGQFHSGIRS</sequence>
<evidence type="ECO:0000256" key="3">
    <source>
        <dbReference type="ARBA" id="ARBA00022801"/>
    </source>
</evidence>
<dbReference type="EC" id="3.5.1.25" evidence="7"/>
<dbReference type="EMBL" id="JAGDFX010000003">
    <property type="protein sequence ID" value="MBO1518565.1"/>
    <property type="molecule type" value="Genomic_DNA"/>
</dbReference>
<dbReference type="NCBIfam" id="NF008371">
    <property type="entry name" value="PRK11170.1"/>
    <property type="match status" value="1"/>
</dbReference>
<dbReference type="PANTHER" id="PTHR11113:SF14">
    <property type="entry name" value="N-ACETYLGLUCOSAMINE-6-PHOSPHATE DEACETYLASE"/>
    <property type="match status" value="1"/>
</dbReference>
<dbReference type="Proteomes" id="UP000664882">
    <property type="component" value="Unassembled WGS sequence"/>
</dbReference>
<evidence type="ECO:0000256" key="5">
    <source>
        <dbReference type="PIRNR" id="PIRNR038994"/>
    </source>
</evidence>
<accession>A0ABS3NE49</accession>
<keyword evidence="2" id="KW-0479">Metal-binding</keyword>
<dbReference type="Pfam" id="PF01979">
    <property type="entry name" value="Amidohydro_1"/>
    <property type="match status" value="1"/>
</dbReference>
<dbReference type="GO" id="GO:0008448">
    <property type="term" value="F:N-acetylglucosamine-6-phosphate deacetylase activity"/>
    <property type="evidence" value="ECO:0007669"/>
    <property type="project" value="UniProtKB-EC"/>
</dbReference>
<dbReference type="CDD" id="cd00854">
    <property type="entry name" value="NagA"/>
    <property type="match status" value="1"/>
</dbReference>
<feature type="domain" description="Amidohydrolase-related" evidence="6">
    <location>
        <begin position="51"/>
        <end position="380"/>
    </location>
</feature>
<comment type="caution">
    <text evidence="7">The sequence shown here is derived from an EMBL/GenBank/DDBJ whole genome shotgun (WGS) entry which is preliminary data.</text>
</comment>
<organism evidence="7 8">
    <name type="scientific">Oceanisphaera pacifica</name>
    <dbReference type="NCBI Taxonomy" id="2818389"/>
    <lineage>
        <taxon>Bacteria</taxon>
        <taxon>Pseudomonadati</taxon>
        <taxon>Pseudomonadota</taxon>
        <taxon>Gammaproteobacteria</taxon>
        <taxon>Aeromonadales</taxon>
        <taxon>Aeromonadaceae</taxon>
        <taxon>Oceanisphaera</taxon>
    </lineage>
</organism>
<gene>
    <name evidence="7" type="primary">nagA</name>
    <name evidence="7" type="ORF">J3U76_02745</name>
</gene>
<dbReference type="PANTHER" id="PTHR11113">
    <property type="entry name" value="N-ACETYLGLUCOSAMINE-6-PHOSPHATE DEACETYLASE"/>
    <property type="match status" value="1"/>
</dbReference>
<evidence type="ECO:0000259" key="6">
    <source>
        <dbReference type="Pfam" id="PF01979"/>
    </source>
</evidence>
<dbReference type="Gene3D" id="2.30.40.10">
    <property type="entry name" value="Urease, subunit C, domain 1"/>
    <property type="match status" value="1"/>
</dbReference>
<dbReference type="InterPro" id="IPR011059">
    <property type="entry name" value="Metal-dep_hydrolase_composite"/>
</dbReference>
<proteinExistence type="inferred from homology"/>
<evidence type="ECO:0000256" key="1">
    <source>
        <dbReference type="ARBA" id="ARBA00010716"/>
    </source>
</evidence>
<dbReference type="InterPro" id="IPR032466">
    <property type="entry name" value="Metal_Hydrolase"/>
</dbReference>
<keyword evidence="8" id="KW-1185">Reference proteome</keyword>
<protein>
    <submittedName>
        <fullName evidence="7">N-acetylglucosamine-6-phosphate deacetylase</fullName>
        <ecNumber evidence="7">3.5.1.25</ecNumber>
    </submittedName>
</protein>
<dbReference type="InterPro" id="IPR003764">
    <property type="entry name" value="GlcNAc_6-P_deAcase"/>
</dbReference>
<keyword evidence="4 5" id="KW-0119">Carbohydrate metabolism</keyword>
<reference evidence="7 8" key="1">
    <citation type="submission" date="2021-03" db="EMBL/GenBank/DDBJ databases">
        <title>Oceanisphaera sp. nov., isolated from the intestine.</title>
        <authorList>
            <person name="Zhao L.-H."/>
            <person name="Shi L.-F."/>
        </authorList>
    </citation>
    <scope>NUCLEOTIDE SEQUENCE [LARGE SCALE GENOMIC DNA]</scope>
    <source>
        <strain evidence="7 8">DM8</strain>
    </source>
</reference>
<dbReference type="PIRSF" id="PIRSF038994">
    <property type="entry name" value="NagA"/>
    <property type="match status" value="1"/>
</dbReference>
<evidence type="ECO:0000313" key="8">
    <source>
        <dbReference type="Proteomes" id="UP000664882"/>
    </source>
</evidence>
<keyword evidence="3 5" id="KW-0378">Hydrolase</keyword>
<evidence type="ECO:0000256" key="4">
    <source>
        <dbReference type="ARBA" id="ARBA00023277"/>
    </source>
</evidence>
<evidence type="ECO:0000256" key="2">
    <source>
        <dbReference type="ARBA" id="ARBA00022723"/>
    </source>
</evidence>
<dbReference type="NCBIfam" id="TIGR00221">
    <property type="entry name" value="nagA"/>
    <property type="match status" value="1"/>
</dbReference>
<dbReference type="InterPro" id="IPR006680">
    <property type="entry name" value="Amidohydro-rel"/>
</dbReference>
<dbReference type="SUPFAM" id="SSF51338">
    <property type="entry name" value="Composite domain of metallo-dependent hydrolases"/>
    <property type="match status" value="1"/>
</dbReference>